<keyword evidence="2" id="KW-1185">Reference proteome</keyword>
<name>A0ABN9YC50_9DINO</name>
<accession>A0ABN9YC50</accession>
<evidence type="ECO:0000313" key="2">
    <source>
        <dbReference type="Proteomes" id="UP001189429"/>
    </source>
</evidence>
<protein>
    <submittedName>
        <fullName evidence="1">Uncharacterized protein</fullName>
    </submittedName>
</protein>
<dbReference type="EMBL" id="CAUYUJ010022374">
    <property type="protein sequence ID" value="CAK0910332.1"/>
    <property type="molecule type" value="Genomic_DNA"/>
</dbReference>
<evidence type="ECO:0000313" key="1">
    <source>
        <dbReference type="EMBL" id="CAK0910332.1"/>
    </source>
</evidence>
<organism evidence="1 2">
    <name type="scientific">Prorocentrum cordatum</name>
    <dbReference type="NCBI Taxonomy" id="2364126"/>
    <lineage>
        <taxon>Eukaryota</taxon>
        <taxon>Sar</taxon>
        <taxon>Alveolata</taxon>
        <taxon>Dinophyceae</taxon>
        <taxon>Prorocentrales</taxon>
        <taxon>Prorocentraceae</taxon>
        <taxon>Prorocentrum</taxon>
    </lineage>
</organism>
<gene>
    <name evidence="1" type="ORF">PCOR1329_LOCUS84535</name>
</gene>
<comment type="caution">
    <text evidence="1">The sequence shown here is derived from an EMBL/GenBank/DDBJ whole genome shotgun (WGS) entry which is preliminary data.</text>
</comment>
<reference evidence="1" key="1">
    <citation type="submission" date="2023-10" db="EMBL/GenBank/DDBJ databases">
        <authorList>
            <person name="Chen Y."/>
            <person name="Shah S."/>
            <person name="Dougan E. K."/>
            <person name="Thang M."/>
            <person name="Chan C."/>
        </authorList>
    </citation>
    <scope>NUCLEOTIDE SEQUENCE [LARGE SCALE GENOMIC DNA]</scope>
</reference>
<sequence>MPTEASGWQANASPGAAQPLRFGRYCALGFANCTCRDQVVVAVPVELLDGLLRVRPAVVRHEGEAARLERGLVLCDENARQAPELSEEILEVALLGGPRTG</sequence>
<proteinExistence type="predicted"/>
<dbReference type="Proteomes" id="UP001189429">
    <property type="component" value="Unassembled WGS sequence"/>
</dbReference>